<sequence length="191" mass="21146">MRSPQSPEQAMILRPALLLVAANLAIGAVGNTRIQVGASTPAPPARHEDVSSIDAIVRAAYDVISGPQGQKRDWDRFRTLFTSDARFTAAMPGKDGNIKLISLDVPGFIKVAEPAFMGGFFEKETWRHVDAFAGIAQAWSAYESRFKADDERPFQRGINSFQLWNDGGRWWIVSIYWQAEDKSNPVPPVSP</sequence>
<dbReference type="Gene3D" id="3.10.450.50">
    <property type="match status" value="1"/>
</dbReference>
<comment type="caution">
    <text evidence="1">The sequence shown here is derived from an EMBL/GenBank/DDBJ whole genome shotgun (WGS) entry which is preliminary data.</text>
</comment>
<proteinExistence type="predicted"/>
<dbReference type="Proteomes" id="UP000727962">
    <property type="component" value="Unassembled WGS sequence"/>
</dbReference>
<protein>
    <recommendedName>
        <fullName evidence="3">Nuclear transport factor 2 family protein</fullName>
    </recommendedName>
</protein>
<dbReference type="EMBL" id="JACOSL010000047">
    <property type="protein sequence ID" value="MBI1757013.1"/>
    <property type="molecule type" value="Genomic_DNA"/>
</dbReference>
<accession>A0A931LT72</accession>
<reference evidence="1" key="1">
    <citation type="submission" date="2020-07" db="EMBL/GenBank/DDBJ databases">
        <title>Huge and variable diversity of episymbiotic CPR bacteria and DPANN archaea in groundwater ecosystems.</title>
        <authorList>
            <person name="He C.Y."/>
            <person name="Keren R."/>
            <person name="Whittaker M."/>
            <person name="Farag I.F."/>
            <person name="Doudna J."/>
            <person name="Cate J.H.D."/>
            <person name="Banfield J.F."/>
        </authorList>
    </citation>
    <scope>NUCLEOTIDE SEQUENCE</scope>
    <source>
        <strain evidence="1">NC_groundwater_17_Pr7_B-0.1um_64_12</strain>
    </source>
</reference>
<evidence type="ECO:0000313" key="1">
    <source>
        <dbReference type="EMBL" id="MBI1757013.1"/>
    </source>
</evidence>
<dbReference type="InterPro" id="IPR032710">
    <property type="entry name" value="NTF2-like_dom_sf"/>
</dbReference>
<evidence type="ECO:0008006" key="3">
    <source>
        <dbReference type="Google" id="ProtNLM"/>
    </source>
</evidence>
<dbReference type="AlphaFoldDB" id="A0A931LT72"/>
<evidence type="ECO:0000313" key="2">
    <source>
        <dbReference type="Proteomes" id="UP000727962"/>
    </source>
</evidence>
<gene>
    <name evidence="1" type="ORF">HYR64_07900</name>
</gene>
<organism evidence="1 2">
    <name type="scientific">Fimbriimonas ginsengisoli</name>
    <dbReference type="NCBI Taxonomy" id="1005039"/>
    <lineage>
        <taxon>Bacteria</taxon>
        <taxon>Bacillati</taxon>
        <taxon>Armatimonadota</taxon>
        <taxon>Fimbriimonadia</taxon>
        <taxon>Fimbriimonadales</taxon>
        <taxon>Fimbriimonadaceae</taxon>
        <taxon>Fimbriimonas</taxon>
    </lineage>
</organism>
<dbReference type="SUPFAM" id="SSF54427">
    <property type="entry name" value="NTF2-like"/>
    <property type="match status" value="1"/>
</dbReference>
<name>A0A931LT72_FIMGI</name>